<evidence type="ECO:0000313" key="2">
    <source>
        <dbReference type="Proteomes" id="UP001492380"/>
    </source>
</evidence>
<comment type="caution">
    <text evidence="1">The sequence shown here is derived from an EMBL/GenBank/DDBJ whole genome shotgun (WGS) entry which is preliminary data.</text>
</comment>
<gene>
    <name evidence="1" type="ORF">HDK90DRAFT_331133</name>
</gene>
<proteinExistence type="predicted"/>
<reference evidence="1 2" key="1">
    <citation type="submission" date="2024-04" db="EMBL/GenBank/DDBJ databases">
        <title>Phyllosticta paracitricarpa is synonymous to the EU quarantine fungus P. citricarpa based on phylogenomic analyses.</title>
        <authorList>
            <consortium name="Lawrence Berkeley National Laboratory"/>
            <person name="Van Ingen-Buijs V.A."/>
            <person name="Van Westerhoven A.C."/>
            <person name="Haridas S."/>
            <person name="Skiadas P."/>
            <person name="Martin F."/>
            <person name="Groenewald J.Z."/>
            <person name="Crous P.W."/>
            <person name="Seidl M.F."/>
        </authorList>
    </citation>
    <scope>NUCLEOTIDE SEQUENCE [LARGE SCALE GENOMIC DNA]</scope>
    <source>
        <strain evidence="1 2">CBS 123374</strain>
    </source>
</reference>
<name>A0ABR1YIJ0_9PEZI</name>
<protein>
    <submittedName>
        <fullName evidence="1">Uncharacterized protein</fullName>
    </submittedName>
</protein>
<organism evidence="1 2">
    <name type="scientific">Phyllosticta capitalensis</name>
    <dbReference type="NCBI Taxonomy" id="121624"/>
    <lineage>
        <taxon>Eukaryota</taxon>
        <taxon>Fungi</taxon>
        <taxon>Dikarya</taxon>
        <taxon>Ascomycota</taxon>
        <taxon>Pezizomycotina</taxon>
        <taxon>Dothideomycetes</taxon>
        <taxon>Dothideomycetes incertae sedis</taxon>
        <taxon>Botryosphaeriales</taxon>
        <taxon>Phyllostictaceae</taxon>
        <taxon>Phyllosticta</taxon>
    </lineage>
</organism>
<dbReference type="Proteomes" id="UP001492380">
    <property type="component" value="Unassembled WGS sequence"/>
</dbReference>
<dbReference type="EMBL" id="JBBWRZ010000008">
    <property type="protein sequence ID" value="KAK8230733.1"/>
    <property type="molecule type" value="Genomic_DNA"/>
</dbReference>
<accession>A0ABR1YIJ0</accession>
<keyword evidence="2" id="KW-1185">Reference proteome</keyword>
<evidence type="ECO:0000313" key="1">
    <source>
        <dbReference type="EMBL" id="KAK8230733.1"/>
    </source>
</evidence>
<sequence length="298" mass="33380">MVPQPCELTRCQTAERFTVPNRMTERRSLVDQRPPLPPVSVESKCLARWCPTEWFRESTIWLRLDTRKLFSGHMLRSGWKQLPCGSSPTPTLTAFIKTLTGTGDAHHPLKSCIVGESSPGYVAGDRSQEPLRLSIRPEVVPKFTVQGSIKRVQGKNKNSPYEDCSSYALPCHFTRPAAPRSQHCNITSFSWYGRDFPVIAIICVNLYDGSYPRFHGRYVAYSMVAMGDRSTLSGEFSTPPLLPLLYGSSSFSSLTQPLIKRPSGSWQWLVLLSLIIRFNKRAAASWGFGFGLVSITSQ</sequence>